<dbReference type="RefSeq" id="WP_345000166.1">
    <property type="nucleotide sequence ID" value="NZ_BAABFR010000103.1"/>
</dbReference>
<keyword evidence="5" id="KW-1185">Reference proteome</keyword>
<comment type="caution">
    <text evidence="4">The sequence shown here is derived from an EMBL/GenBank/DDBJ whole genome shotgun (WGS) entry which is preliminary data.</text>
</comment>
<sequence>MILLLVVAPVLAWLCVVDARTGRLPNAVTVPAAVLALVCSTGSAACGAFGALLGAAGWTAVNLITFCARGMGAGDVKLAVSLGALVGWTAGRAGAAPIVVPVVALVAAILLAQVLTVAWAAAVRSPRCPHGPPMCAAAALVTVLSS</sequence>
<dbReference type="Gene3D" id="1.20.120.1220">
    <property type="match status" value="1"/>
</dbReference>
<evidence type="ECO:0000256" key="1">
    <source>
        <dbReference type="ARBA" id="ARBA00005801"/>
    </source>
</evidence>
<dbReference type="Pfam" id="PF01478">
    <property type="entry name" value="Peptidase_A24"/>
    <property type="match status" value="1"/>
</dbReference>
<proteinExistence type="inferred from homology"/>
<keyword evidence="2" id="KW-0472">Membrane</keyword>
<keyword evidence="2" id="KW-1133">Transmembrane helix</keyword>
<dbReference type="PANTHER" id="PTHR30487">
    <property type="entry name" value="TYPE 4 PREPILIN-LIKE PROTEINS LEADER PEPTIDE-PROCESSING ENZYME"/>
    <property type="match status" value="1"/>
</dbReference>
<dbReference type="PANTHER" id="PTHR30487:SF0">
    <property type="entry name" value="PREPILIN LEADER PEPTIDASE_N-METHYLTRANSFERASE-RELATED"/>
    <property type="match status" value="1"/>
</dbReference>
<protein>
    <submittedName>
        <fullName evidence="4">A24 family peptidase</fullName>
    </submittedName>
</protein>
<evidence type="ECO:0000313" key="5">
    <source>
        <dbReference type="Proteomes" id="UP001500635"/>
    </source>
</evidence>
<organism evidence="4 5">
    <name type="scientific">Tsukamurella soli</name>
    <dbReference type="NCBI Taxonomy" id="644556"/>
    <lineage>
        <taxon>Bacteria</taxon>
        <taxon>Bacillati</taxon>
        <taxon>Actinomycetota</taxon>
        <taxon>Actinomycetes</taxon>
        <taxon>Mycobacteriales</taxon>
        <taxon>Tsukamurellaceae</taxon>
        <taxon>Tsukamurella</taxon>
    </lineage>
</organism>
<evidence type="ECO:0000259" key="3">
    <source>
        <dbReference type="Pfam" id="PF01478"/>
    </source>
</evidence>
<keyword evidence="2" id="KW-0812">Transmembrane</keyword>
<feature type="transmembrane region" description="Helical" evidence="2">
    <location>
        <begin position="35"/>
        <end position="64"/>
    </location>
</feature>
<gene>
    <name evidence="4" type="ORF">GCM10023147_43990</name>
</gene>
<reference evidence="5" key="1">
    <citation type="journal article" date="2019" name="Int. J. Syst. Evol. Microbiol.">
        <title>The Global Catalogue of Microorganisms (GCM) 10K type strain sequencing project: providing services to taxonomists for standard genome sequencing and annotation.</title>
        <authorList>
            <consortium name="The Broad Institute Genomics Platform"/>
            <consortium name="The Broad Institute Genome Sequencing Center for Infectious Disease"/>
            <person name="Wu L."/>
            <person name="Ma J."/>
        </authorList>
    </citation>
    <scope>NUCLEOTIDE SEQUENCE [LARGE SCALE GENOMIC DNA]</scope>
    <source>
        <strain evidence="5">JCM 17688</strain>
    </source>
</reference>
<feature type="transmembrane region" description="Helical" evidence="2">
    <location>
        <begin position="76"/>
        <end position="93"/>
    </location>
</feature>
<name>A0ABP8K9W2_9ACTN</name>
<dbReference type="InterPro" id="IPR000045">
    <property type="entry name" value="Prepilin_IV_endopep_pep"/>
</dbReference>
<feature type="domain" description="Prepilin type IV endopeptidase peptidase" evidence="3">
    <location>
        <begin position="6"/>
        <end position="112"/>
    </location>
</feature>
<evidence type="ECO:0000256" key="2">
    <source>
        <dbReference type="SAM" id="Phobius"/>
    </source>
</evidence>
<accession>A0ABP8K9W2</accession>
<feature type="transmembrane region" description="Helical" evidence="2">
    <location>
        <begin position="99"/>
        <end position="122"/>
    </location>
</feature>
<dbReference type="EMBL" id="BAABFR010000103">
    <property type="protein sequence ID" value="GAA4402954.1"/>
    <property type="molecule type" value="Genomic_DNA"/>
</dbReference>
<comment type="similarity">
    <text evidence="1">Belongs to the peptidase A24 family.</text>
</comment>
<dbReference type="InterPro" id="IPR050882">
    <property type="entry name" value="Prepilin_peptidase/N-MTase"/>
</dbReference>
<dbReference type="Proteomes" id="UP001500635">
    <property type="component" value="Unassembled WGS sequence"/>
</dbReference>
<evidence type="ECO:0000313" key="4">
    <source>
        <dbReference type="EMBL" id="GAA4402954.1"/>
    </source>
</evidence>